<reference evidence="1" key="1">
    <citation type="submission" date="2020-04" db="EMBL/GenBank/DDBJ databases">
        <authorList>
            <person name="Chiriac C."/>
            <person name="Salcher M."/>
            <person name="Ghai R."/>
            <person name="Kavagutti S V."/>
        </authorList>
    </citation>
    <scope>NUCLEOTIDE SEQUENCE</scope>
</reference>
<gene>
    <name evidence="1" type="ORF">UFOVP655_50</name>
</gene>
<proteinExistence type="predicted"/>
<protein>
    <submittedName>
        <fullName evidence="1">Uncharacterized protein</fullName>
    </submittedName>
</protein>
<dbReference type="EMBL" id="LR796637">
    <property type="protein sequence ID" value="CAB4156343.1"/>
    <property type="molecule type" value="Genomic_DNA"/>
</dbReference>
<sequence>MEKKVGKYWFSYGRKSGFGLGFDVSKYGWSLDLGFWYLGQEF</sequence>
<accession>A0A6J5NBU1</accession>
<name>A0A6J5NBU1_9CAUD</name>
<evidence type="ECO:0000313" key="1">
    <source>
        <dbReference type="EMBL" id="CAB4156343.1"/>
    </source>
</evidence>
<organism evidence="1">
    <name type="scientific">uncultured Caudovirales phage</name>
    <dbReference type="NCBI Taxonomy" id="2100421"/>
    <lineage>
        <taxon>Viruses</taxon>
        <taxon>Duplodnaviria</taxon>
        <taxon>Heunggongvirae</taxon>
        <taxon>Uroviricota</taxon>
        <taxon>Caudoviricetes</taxon>
        <taxon>Peduoviridae</taxon>
        <taxon>Maltschvirus</taxon>
        <taxon>Maltschvirus maltsch</taxon>
    </lineage>
</organism>